<feature type="transmembrane region" description="Helical" evidence="2">
    <location>
        <begin position="62"/>
        <end position="81"/>
    </location>
</feature>
<dbReference type="Proteomes" id="UP000033423">
    <property type="component" value="Unassembled WGS sequence"/>
</dbReference>
<organism evidence="3 4">
    <name type="scientific">Candidatus Magnetobacterium bavaricum</name>
    <dbReference type="NCBI Taxonomy" id="29290"/>
    <lineage>
        <taxon>Bacteria</taxon>
        <taxon>Pseudomonadati</taxon>
        <taxon>Nitrospirota</taxon>
        <taxon>Thermodesulfovibrionia</taxon>
        <taxon>Thermodesulfovibrionales</taxon>
        <taxon>Candidatus Magnetobacteriaceae</taxon>
        <taxon>Candidatus Magnetobacterium</taxon>
    </lineage>
</organism>
<accession>A0A0F3GLJ9</accession>
<sequence length="132" mass="14511">MPEEEARHTHEVELKKLSIDKEFLYYDVVERKRGQLYGLIIGLSGLASAIACAALGHPAVGGIIGGTTVVGLVTVFVIGGYKKRDEKEEPKLPDIKKRDKKGEPTIEPKISLIQDSQDVLDTQEEASNIRIV</sequence>
<evidence type="ECO:0000313" key="3">
    <source>
        <dbReference type="EMBL" id="KJU82829.1"/>
    </source>
</evidence>
<reference evidence="3 4" key="1">
    <citation type="submission" date="2015-02" db="EMBL/GenBank/DDBJ databases">
        <title>Single-cell genomics of uncultivated deep-branching MTB reveals a conserved set of magnetosome genes.</title>
        <authorList>
            <person name="Kolinko S."/>
            <person name="Richter M."/>
            <person name="Glockner F.O."/>
            <person name="Brachmann A."/>
            <person name="Schuler D."/>
        </authorList>
    </citation>
    <scope>NUCLEOTIDE SEQUENCE [LARGE SCALE GENOMIC DNA]</scope>
    <source>
        <strain evidence="3">TM-1</strain>
    </source>
</reference>
<keyword evidence="2" id="KW-0812">Transmembrane</keyword>
<gene>
    <name evidence="3" type="ORF">MBAV_004976</name>
</gene>
<protein>
    <submittedName>
        <fullName evidence="3">Membrane protein</fullName>
    </submittedName>
</protein>
<proteinExistence type="predicted"/>
<keyword evidence="2" id="KW-0472">Membrane</keyword>
<keyword evidence="4" id="KW-1185">Reference proteome</keyword>
<feature type="transmembrane region" description="Helical" evidence="2">
    <location>
        <begin position="36"/>
        <end position="56"/>
    </location>
</feature>
<dbReference type="EMBL" id="LACI01002152">
    <property type="protein sequence ID" value="KJU82829.1"/>
    <property type="molecule type" value="Genomic_DNA"/>
</dbReference>
<name>A0A0F3GLJ9_9BACT</name>
<feature type="compositionally biased region" description="Basic and acidic residues" evidence="1">
    <location>
        <begin position="85"/>
        <end position="106"/>
    </location>
</feature>
<evidence type="ECO:0000256" key="2">
    <source>
        <dbReference type="SAM" id="Phobius"/>
    </source>
</evidence>
<feature type="region of interest" description="Disordered" evidence="1">
    <location>
        <begin position="85"/>
        <end position="107"/>
    </location>
</feature>
<evidence type="ECO:0000256" key="1">
    <source>
        <dbReference type="SAM" id="MobiDB-lite"/>
    </source>
</evidence>
<keyword evidence="2" id="KW-1133">Transmembrane helix</keyword>
<dbReference type="AlphaFoldDB" id="A0A0F3GLJ9"/>
<comment type="caution">
    <text evidence="3">The sequence shown here is derived from an EMBL/GenBank/DDBJ whole genome shotgun (WGS) entry which is preliminary data.</text>
</comment>
<evidence type="ECO:0000313" key="4">
    <source>
        <dbReference type="Proteomes" id="UP000033423"/>
    </source>
</evidence>